<comment type="caution">
    <text evidence="1">The sequence shown here is derived from an EMBL/GenBank/DDBJ whole genome shotgun (WGS) entry which is preliminary data.</text>
</comment>
<evidence type="ECO:0000313" key="1">
    <source>
        <dbReference type="EMBL" id="KKN95510.1"/>
    </source>
</evidence>
<sequence>MKQRYTLPPELVRFHIHIRRDHVTQLVSIADELAKLKGRDTRLGEALELALMSALKQGTEQLLENAESDNDAPYWLALSRVVRSEGKAIIPARLSR</sequence>
<organism evidence="1">
    <name type="scientific">marine sediment metagenome</name>
    <dbReference type="NCBI Taxonomy" id="412755"/>
    <lineage>
        <taxon>unclassified sequences</taxon>
        <taxon>metagenomes</taxon>
        <taxon>ecological metagenomes</taxon>
    </lineage>
</organism>
<accession>A0A0F9UQT6</accession>
<dbReference type="EMBL" id="LAZR01000070">
    <property type="protein sequence ID" value="KKN95510.1"/>
    <property type="molecule type" value="Genomic_DNA"/>
</dbReference>
<gene>
    <name evidence="1" type="ORF">LCGC14_0177550</name>
</gene>
<name>A0A0F9UQT6_9ZZZZ</name>
<reference evidence="1" key="1">
    <citation type="journal article" date="2015" name="Nature">
        <title>Complex archaea that bridge the gap between prokaryotes and eukaryotes.</title>
        <authorList>
            <person name="Spang A."/>
            <person name="Saw J.H."/>
            <person name="Jorgensen S.L."/>
            <person name="Zaremba-Niedzwiedzka K."/>
            <person name="Martijn J."/>
            <person name="Lind A.E."/>
            <person name="van Eijk R."/>
            <person name="Schleper C."/>
            <person name="Guy L."/>
            <person name="Ettema T.J."/>
        </authorList>
    </citation>
    <scope>NUCLEOTIDE SEQUENCE</scope>
</reference>
<proteinExistence type="predicted"/>
<protein>
    <submittedName>
        <fullName evidence="1">Uncharacterized protein</fullName>
    </submittedName>
</protein>
<dbReference type="AlphaFoldDB" id="A0A0F9UQT6"/>